<dbReference type="Proteomes" id="UP000216429">
    <property type="component" value="Unassembled WGS sequence"/>
</dbReference>
<dbReference type="OrthoDB" id="5749006at2"/>
<accession>A0A261VU76</accession>
<dbReference type="RefSeq" id="WP_094810480.1">
    <property type="nucleotide sequence ID" value="NZ_NEVU01000001.1"/>
</dbReference>
<dbReference type="AlphaFoldDB" id="A0A261VU76"/>
<organism evidence="2 3">
    <name type="scientific">Bordetella genomosp. 12</name>
    <dbReference type="NCBI Taxonomy" id="463035"/>
    <lineage>
        <taxon>Bacteria</taxon>
        <taxon>Pseudomonadati</taxon>
        <taxon>Pseudomonadota</taxon>
        <taxon>Betaproteobacteria</taxon>
        <taxon>Burkholderiales</taxon>
        <taxon>Alcaligenaceae</taxon>
        <taxon>Bordetella</taxon>
    </lineage>
</organism>
<evidence type="ECO:0000313" key="3">
    <source>
        <dbReference type="Proteomes" id="UP000216429"/>
    </source>
</evidence>
<dbReference type="GO" id="GO:0090313">
    <property type="term" value="P:regulation of protein targeting to membrane"/>
    <property type="evidence" value="ECO:0007669"/>
    <property type="project" value="TreeGrafter"/>
</dbReference>
<dbReference type="PANTHER" id="PTHR30441:SF9">
    <property type="entry name" value="ASMA FAMILY PROTEIN YHJG"/>
    <property type="match status" value="1"/>
</dbReference>
<dbReference type="GO" id="GO:0005886">
    <property type="term" value="C:plasma membrane"/>
    <property type="evidence" value="ECO:0007669"/>
    <property type="project" value="TreeGrafter"/>
</dbReference>
<dbReference type="Pfam" id="PF05170">
    <property type="entry name" value="AsmA"/>
    <property type="match status" value="1"/>
</dbReference>
<name>A0A261VU76_9BORD</name>
<dbReference type="InterPro" id="IPR007844">
    <property type="entry name" value="AsmA"/>
</dbReference>
<gene>
    <name evidence="2" type="ORF">CAL22_03770</name>
</gene>
<feature type="domain" description="AsmA" evidence="1">
    <location>
        <begin position="1"/>
        <end position="583"/>
    </location>
</feature>
<proteinExistence type="predicted"/>
<reference evidence="3" key="1">
    <citation type="submission" date="2017-05" db="EMBL/GenBank/DDBJ databases">
        <title>Complete and WGS of Bordetella genogroups.</title>
        <authorList>
            <person name="Spilker T."/>
            <person name="Lipuma J."/>
        </authorList>
    </citation>
    <scope>NUCLEOTIDE SEQUENCE [LARGE SCALE GENOMIC DNA]</scope>
    <source>
        <strain evidence="3">AU6712</strain>
    </source>
</reference>
<dbReference type="InterPro" id="IPR052894">
    <property type="entry name" value="AsmA-related"/>
</dbReference>
<evidence type="ECO:0000313" key="2">
    <source>
        <dbReference type="EMBL" id="OZI77658.1"/>
    </source>
</evidence>
<keyword evidence="3" id="KW-1185">Reference proteome</keyword>
<comment type="caution">
    <text evidence="2">The sequence shown here is derived from an EMBL/GenBank/DDBJ whole genome shotgun (WGS) entry which is preliminary data.</text>
</comment>
<dbReference type="PANTHER" id="PTHR30441">
    <property type="entry name" value="DUF748 DOMAIN-CONTAINING PROTEIN"/>
    <property type="match status" value="1"/>
</dbReference>
<dbReference type="EMBL" id="NEVU01000001">
    <property type="protein sequence ID" value="OZI77658.1"/>
    <property type="molecule type" value="Genomic_DNA"/>
</dbReference>
<evidence type="ECO:0000259" key="1">
    <source>
        <dbReference type="Pfam" id="PF05170"/>
    </source>
</evidence>
<sequence length="692" mass="74117">MTTRRKILVAILVVLLALPVVAVVVISNLDWNRFKPTINEKVSAAIGRPFAIEGDLSVQWARQAEETGWRSWLPWPRISASDITIANAPWGQAPALATLERASFTLSPLPLLARRVVIRQVQLTHPSANLERQADGQANWVFVMPDTGKPSPWTIDLNEIGFDQGRVSYQDALLKADLELLVDPLGKPVPFAELAGNALAKKDAPAAEPATQAQPADYVFGWKVKGKYKDLPVQGEGKVGGMLALRDASQPFPLQAEVSTGSTKASVVGTLTDPLQLGALDLRLKLSGASMANLHTLTGVTLPDTPPYSTDGHLEARLHEAGGPVFHYRDFNGKVGNSDLHGDISFAMQPPRPKLTGKLSSNQLRMADLGPLVGVQSGAGTTAKSIKAEGEKTQAQPADKVLPVQEFRTDRWRDMDADIKLAAARIIHGETLPLSNLDVGVVLQDGQLTLDPLRFNMAGGRLNGKLNLDGSTSPMAGRINMAARGLQLKQLFPKMQSMERTLGELNGDATLSGSGNSVAALLGSANGNTQLLINEGVISRALMELAGLNVGNYVVSKLFGDDEVKINCGAADLQMKAGVMDTRLFVFDTENAIISIDGSINFRTEAMDLDISPESKGFRLFSLRSPLYVRGTFKHPDTGVHVLPLAARGAGAVALGVLLTPAAGLLALIVPSSPQENQCSELFQRLKQPAKK</sequence>
<protein>
    <submittedName>
        <fullName evidence="2">AsmA family protein</fullName>
    </submittedName>
</protein>